<proteinExistence type="predicted"/>
<comment type="caution">
    <text evidence="2">The sequence shown here is derived from an EMBL/GenBank/DDBJ whole genome shotgun (WGS) entry which is preliminary data.</text>
</comment>
<organism evidence="2 3">
    <name type="scientific">Liquidambar formosana</name>
    <name type="common">Formosan gum</name>
    <dbReference type="NCBI Taxonomy" id="63359"/>
    <lineage>
        <taxon>Eukaryota</taxon>
        <taxon>Viridiplantae</taxon>
        <taxon>Streptophyta</taxon>
        <taxon>Embryophyta</taxon>
        <taxon>Tracheophyta</taxon>
        <taxon>Spermatophyta</taxon>
        <taxon>Magnoliopsida</taxon>
        <taxon>eudicotyledons</taxon>
        <taxon>Gunneridae</taxon>
        <taxon>Pentapetalae</taxon>
        <taxon>Saxifragales</taxon>
        <taxon>Altingiaceae</taxon>
        <taxon>Liquidambar</taxon>
    </lineage>
</organism>
<accession>A0AAP0R703</accession>
<dbReference type="EMBL" id="JBBPBK010000014">
    <property type="protein sequence ID" value="KAK9270343.1"/>
    <property type="molecule type" value="Genomic_DNA"/>
</dbReference>
<dbReference type="Proteomes" id="UP001415857">
    <property type="component" value="Unassembled WGS sequence"/>
</dbReference>
<protein>
    <submittedName>
        <fullName evidence="2">Uncharacterized protein</fullName>
    </submittedName>
</protein>
<keyword evidence="3" id="KW-1185">Reference proteome</keyword>
<feature type="region of interest" description="Disordered" evidence="1">
    <location>
        <begin position="1"/>
        <end position="33"/>
    </location>
</feature>
<evidence type="ECO:0000313" key="2">
    <source>
        <dbReference type="EMBL" id="KAK9270343.1"/>
    </source>
</evidence>
<gene>
    <name evidence="2" type="ORF">L1049_025922</name>
</gene>
<sequence>MEEIKSSPPPTTTTSTTAGGINSIKRNKETSMMSRMKKDCISFGASLQEGFGYVRAFFVGQAKKLTARNEKEATKADLQAARMQVEATDAAEDTKNRLNKSM</sequence>
<evidence type="ECO:0000256" key="1">
    <source>
        <dbReference type="SAM" id="MobiDB-lite"/>
    </source>
</evidence>
<reference evidence="2 3" key="1">
    <citation type="journal article" date="2024" name="Plant J.">
        <title>Genome sequences and population genomics reveal climatic adaptation and genomic divergence between two closely related sweetgum species.</title>
        <authorList>
            <person name="Xu W.Q."/>
            <person name="Ren C.Q."/>
            <person name="Zhang X.Y."/>
            <person name="Comes H.P."/>
            <person name="Liu X.H."/>
            <person name="Li Y.G."/>
            <person name="Kettle C.J."/>
            <person name="Jalonen R."/>
            <person name="Gaisberger H."/>
            <person name="Ma Y.Z."/>
            <person name="Qiu Y.X."/>
        </authorList>
    </citation>
    <scope>NUCLEOTIDE SEQUENCE [LARGE SCALE GENOMIC DNA]</scope>
    <source>
        <strain evidence="2">Hangzhou</strain>
    </source>
</reference>
<name>A0AAP0R703_LIQFO</name>
<dbReference type="AlphaFoldDB" id="A0AAP0R703"/>
<evidence type="ECO:0000313" key="3">
    <source>
        <dbReference type="Proteomes" id="UP001415857"/>
    </source>
</evidence>